<sequence length="392" mass="43388">MRTIAAILITFLVRCVYLQPTGELDNIISDVSNALNLNRSCIFGPKSVSMVLFNSANPEGKNIGVEESCSNLNRSKPIVFLVHGFISSANTTNTYDLASQLVKKNYTVFSLDWSNAACDHGIPILRLLEYPQAVKNTREIGELMAKYVVSLIGECKIPLNNITFIGHSLGAHVCGFAAKLIQKSNLVKISLIIGLDPAAPLFEFNKCEDRLCKSDATHVITLHTSILGIPKPIGHVNLQYNDGKKQPDCSLIDIPCAHSKSIVYLANLLDNCVYPGVPTKLSILGLLQKPSYPESNTTDCIVVTDKIFDIKPSDKLREGTYYVFVEPKSPYCTRKNFSCKSLTINNKNEKKGAKESVPHLERVVLSRRHMPHTVRRSSKNIGQVFIINNKLS</sequence>
<comment type="subcellular location">
    <subcellularLocation>
        <location evidence="2">Secreted</location>
    </subcellularLocation>
</comment>
<comment type="catalytic activity">
    <reaction evidence="1">
        <text>a 1,2-diacyl-sn-glycero-3-phosphocholine + H2O = a 2-acyl-sn-glycero-3-phosphocholine + a fatty acid + H(+)</text>
        <dbReference type="Rhea" id="RHEA:18689"/>
        <dbReference type="ChEBI" id="CHEBI:15377"/>
        <dbReference type="ChEBI" id="CHEBI:15378"/>
        <dbReference type="ChEBI" id="CHEBI:28868"/>
        <dbReference type="ChEBI" id="CHEBI:57643"/>
        <dbReference type="ChEBI" id="CHEBI:57875"/>
        <dbReference type="EC" id="3.1.1.32"/>
    </reaction>
</comment>
<keyword evidence="12" id="KW-1185">Reference proteome</keyword>
<dbReference type="Gene3D" id="3.40.50.1820">
    <property type="entry name" value="alpha/beta hydrolase"/>
    <property type="match status" value="1"/>
</dbReference>
<gene>
    <name evidence="11" type="ORF">LPLAT_LOCUS5723</name>
</gene>
<evidence type="ECO:0000256" key="6">
    <source>
        <dbReference type="ARBA" id="ARBA00022801"/>
    </source>
</evidence>
<dbReference type="GO" id="GO:0005615">
    <property type="term" value="C:extracellular space"/>
    <property type="evidence" value="ECO:0007669"/>
    <property type="project" value="TreeGrafter"/>
</dbReference>
<keyword evidence="5" id="KW-0964">Secreted</keyword>
<evidence type="ECO:0000259" key="10">
    <source>
        <dbReference type="Pfam" id="PF00151"/>
    </source>
</evidence>
<dbReference type="SUPFAM" id="SSF53474">
    <property type="entry name" value="alpha/beta-Hydrolases"/>
    <property type="match status" value="1"/>
</dbReference>
<evidence type="ECO:0000256" key="7">
    <source>
        <dbReference type="ARBA" id="ARBA00023157"/>
    </source>
</evidence>
<accession>A0AAV2NHD9</accession>
<name>A0AAV2NHD9_9HYME</name>
<evidence type="ECO:0000256" key="1">
    <source>
        <dbReference type="ARBA" id="ARBA00000111"/>
    </source>
</evidence>
<evidence type="ECO:0000256" key="8">
    <source>
        <dbReference type="RuleBase" id="RU004262"/>
    </source>
</evidence>
<evidence type="ECO:0000256" key="5">
    <source>
        <dbReference type="ARBA" id="ARBA00022525"/>
    </source>
</evidence>
<dbReference type="Pfam" id="PF00151">
    <property type="entry name" value="Lipase"/>
    <property type="match status" value="1"/>
</dbReference>
<protein>
    <recommendedName>
        <fullName evidence="4">phospholipase A1</fullName>
        <ecNumber evidence="4">3.1.1.32</ecNumber>
    </recommendedName>
</protein>
<evidence type="ECO:0000313" key="12">
    <source>
        <dbReference type="Proteomes" id="UP001497644"/>
    </source>
</evidence>
<evidence type="ECO:0000256" key="4">
    <source>
        <dbReference type="ARBA" id="ARBA00013179"/>
    </source>
</evidence>
<feature type="signal peptide" evidence="9">
    <location>
        <begin position="1"/>
        <end position="18"/>
    </location>
</feature>
<feature type="domain" description="Lipase" evidence="10">
    <location>
        <begin position="69"/>
        <end position="252"/>
    </location>
</feature>
<dbReference type="InterPro" id="IPR013818">
    <property type="entry name" value="Lipase"/>
</dbReference>
<evidence type="ECO:0000256" key="2">
    <source>
        <dbReference type="ARBA" id="ARBA00004613"/>
    </source>
</evidence>
<dbReference type="PANTHER" id="PTHR11610">
    <property type="entry name" value="LIPASE"/>
    <property type="match status" value="1"/>
</dbReference>
<dbReference type="InterPro" id="IPR000734">
    <property type="entry name" value="TAG_lipase"/>
</dbReference>
<keyword evidence="9" id="KW-0732">Signal</keyword>
<dbReference type="Proteomes" id="UP001497644">
    <property type="component" value="Chromosome 2"/>
</dbReference>
<evidence type="ECO:0000256" key="3">
    <source>
        <dbReference type="ARBA" id="ARBA00010701"/>
    </source>
</evidence>
<evidence type="ECO:0000313" key="11">
    <source>
        <dbReference type="EMBL" id="CAL1679554.1"/>
    </source>
</evidence>
<dbReference type="EC" id="3.1.1.32" evidence="4"/>
<dbReference type="EMBL" id="OZ034825">
    <property type="protein sequence ID" value="CAL1679554.1"/>
    <property type="molecule type" value="Genomic_DNA"/>
</dbReference>
<comment type="similarity">
    <text evidence="3 8">Belongs to the AB hydrolase superfamily. Lipase family.</text>
</comment>
<dbReference type="AlphaFoldDB" id="A0AAV2NHD9"/>
<dbReference type="GO" id="GO:0016042">
    <property type="term" value="P:lipid catabolic process"/>
    <property type="evidence" value="ECO:0007669"/>
    <property type="project" value="TreeGrafter"/>
</dbReference>
<dbReference type="GO" id="GO:0008970">
    <property type="term" value="F:phospholipase A1 activity"/>
    <property type="evidence" value="ECO:0007669"/>
    <property type="project" value="UniProtKB-EC"/>
</dbReference>
<organism evidence="11 12">
    <name type="scientific">Lasius platythorax</name>
    <dbReference type="NCBI Taxonomy" id="488582"/>
    <lineage>
        <taxon>Eukaryota</taxon>
        <taxon>Metazoa</taxon>
        <taxon>Ecdysozoa</taxon>
        <taxon>Arthropoda</taxon>
        <taxon>Hexapoda</taxon>
        <taxon>Insecta</taxon>
        <taxon>Pterygota</taxon>
        <taxon>Neoptera</taxon>
        <taxon>Endopterygota</taxon>
        <taxon>Hymenoptera</taxon>
        <taxon>Apocrita</taxon>
        <taxon>Aculeata</taxon>
        <taxon>Formicoidea</taxon>
        <taxon>Formicidae</taxon>
        <taxon>Formicinae</taxon>
        <taxon>Lasius</taxon>
        <taxon>Lasius</taxon>
    </lineage>
</organism>
<evidence type="ECO:0000256" key="9">
    <source>
        <dbReference type="SAM" id="SignalP"/>
    </source>
</evidence>
<keyword evidence="6" id="KW-0378">Hydrolase</keyword>
<proteinExistence type="inferred from homology"/>
<keyword evidence="7" id="KW-1015">Disulfide bond</keyword>
<feature type="chain" id="PRO_5043685309" description="phospholipase A1" evidence="9">
    <location>
        <begin position="19"/>
        <end position="392"/>
    </location>
</feature>
<dbReference type="PRINTS" id="PR00821">
    <property type="entry name" value="TAGLIPASE"/>
</dbReference>
<reference evidence="11" key="1">
    <citation type="submission" date="2024-04" db="EMBL/GenBank/DDBJ databases">
        <authorList>
            <consortium name="Molecular Ecology Group"/>
        </authorList>
    </citation>
    <scope>NUCLEOTIDE SEQUENCE</scope>
</reference>
<dbReference type="InterPro" id="IPR029058">
    <property type="entry name" value="AB_hydrolase_fold"/>
</dbReference>